<evidence type="ECO:0000256" key="1">
    <source>
        <dbReference type="SAM" id="Coils"/>
    </source>
</evidence>
<proteinExistence type="predicted"/>
<keyword evidence="1" id="KW-0175">Coiled coil</keyword>
<gene>
    <name evidence="2" type="ORF">S01H4_28957</name>
</gene>
<dbReference type="EMBL" id="BART01014578">
    <property type="protein sequence ID" value="GAG75598.1"/>
    <property type="molecule type" value="Genomic_DNA"/>
</dbReference>
<protein>
    <submittedName>
        <fullName evidence="2">Uncharacterized protein</fullName>
    </submittedName>
</protein>
<feature type="coiled-coil region" evidence="1">
    <location>
        <begin position="1"/>
        <end position="28"/>
    </location>
</feature>
<name>X1ATJ5_9ZZZZ</name>
<organism evidence="2">
    <name type="scientific">marine sediment metagenome</name>
    <dbReference type="NCBI Taxonomy" id="412755"/>
    <lineage>
        <taxon>unclassified sequences</taxon>
        <taxon>metagenomes</taxon>
        <taxon>ecological metagenomes</taxon>
    </lineage>
</organism>
<reference evidence="2" key="1">
    <citation type="journal article" date="2014" name="Front. Microbiol.">
        <title>High frequency of phylogenetically diverse reductive dehalogenase-homologous genes in deep subseafloor sedimentary metagenomes.</title>
        <authorList>
            <person name="Kawai M."/>
            <person name="Futagami T."/>
            <person name="Toyoda A."/>
            <person name="Takaki Y."/>
            <person name="Nishi S."/>
            <person name="Hori S."/>
            <person name="Arai W."/>
            <person name="Tsubouchi T."/>
            <person name="Morono Y."/>
            <person name="Uchiyama I."/>
            <person name="Ito T."/>
            <person name="Fujiyama A."/>
            <person name="Inagaki F."/>
            <person name="Takami H."/>
        </authorList>
    </citation>
    <scope>NUCLEOTIDE SEQUENCE</scope>
    <source>
        <strain evidence="2">Expedition CK06-06</strain>
    </source>
</reference>
<accession>X1ATJ5</accession>
<evidence type="ECO:0000313" key="2">
    <source>
        <dbReference type="EMBL" id="GAG75598.1"/>
    </source>
</evidence>
<sequence>MKEKEKRNKELLEEVEKLKRKVKILKERKHYGLVWEEEK</sequence>
<feature type="non-terminal residue" evidence="2">
    <location>
        <position position="39"/>
    </location>
</feature>
<dbReference type="AlphaFoldDB" id="X1ATJ5"/>
<comment type="caution">
    <text evidence="2">The sequence shown here is derived from an EMBL/GenBank/DDBJ whole genome shotgun (WGS) entry which is preliminary data.</text>
</comment>